<dbReference type="PANTHER" id="PTHR32194">
    <property type="entry name" value="METALLOPROTEASE TLDD"/>
    <property type="match status" value="1"/>
</dbReference>
<dbReference type="FunFam" id="3.60.20.10:FF:000033">
    <property type="entry name" value="Proteasome subunit beta"/>
    <property type="match status" value="1"/>
</dbReference>
<keyword evidence="2" id="KW-0963">Cytoplasm</keyword>
<evidence type="ECO:0000256" key="2">
    <source>
        <dbReference type="ARBA" id="ARBA00022490"/>
    </source>
</evidence>
<dbReference type="InterPro" id="IPR029055">
    <property type="entry name" value="Ntn_hydrolases_N"/>
</dbReference>
<proteinExistence type="evidence at transcript level"/>
<dbReference type="PANTHER" id="PTHR32194:SF2">
    <property type="entry name" value="PROTEASOME SUBUNIT BETA TYPE-1"/>
    <property type="match status" value="1"/>
</dbReference>
<dbReference type="GO" id="GO:0005634">
    <property type="term" value="C:nucleus"/>
    <property type="evidence" value="ECO:0007669"/>
    <property type="project" value="UniProtKB-SubCell"/>
</dbReference>
<evidence type="ECO:0000256" key="4">
    <source>
        <dbReference type="ARBA" id="ARBA00023242"/>
    </source>
</evidence>
<protein>
    <submittedName>
        <fullName evidence="6">Proteasome subunit beta type</fullName>
    </submittedName>
</protein>
<evidence type="ECO:0000256" key="1">
    <source>
        <dbReference type="ARBA" id="ARBA00004123"/>
    </source>
</evidence>
<dbReference type="InterPro" id="IPR001353">
    <property type="entry name" value="Proteasome_sua/b"/>
</dbReference>
<keyword evidence="3 6" id="KW-0647">Proteasome</keyword>
<evidence type="ECO:0000256" key="3">
    <source>
        <dbReference type="ARBA" id="ARBA00022942"/>
    </source>
</evidence>
<dbReference type="CDD" id="cd03757">
    <property type="entry name" value="proteasome_beta_type_1"/>
    <property type="match status" value="1"/>
</dbReference>
<reference evidence="6" key="1">
    <citation type="journal article" date="2019" name="Sci. Rep.">
        <title>No signal of deleterious mutation accumulation in conserved gene sequences of extant asexual hexapods.</title>
        <authorList>
            <person name="Brandt A."/>
            <person name="Bast J."/>
            <person name="Scheu S."/>
            <person name="Meusemann K."/>
            <person name="Donath A."/>
            <person name="Schuette K."/>
            <person name="Machida R."/>
            <person name="Kraaijeveld K."/>
        </authorList>
    </citation>
    <scope>NUCLEOTIDE SEQUENCE</scope>
    <source>
        <strain evidence="6">OG10598</strain>
    </source>
</reference>
<dbReference type="GO" id="GO:0051603">
    <property type="term" value="P:proteolysis involved in protein catabolic process"/>
    <property type="evidence" value="ECO:0007669"/>
    <property type="project" value="InterPro"/>
</dbReference>
<accession>A0A481SWJ6</accession>
<evidence type="ECO:0000313" key="6">
    <source>
        <dbReference type="EMBL" id="QBH72801.1"/>
    </source>
</evidence>
<dbReference type="PROSITE" id="PS51476">
    <property type="entry name" value="PROTEASOME_BETA_2"/>
    <property type="match status" value="1"/>
</dbReference>
<organism evidence="6">
    <name type="scientific">Aphelinus abdominalis</name>
    <dbReference type="NCBI Taxonomy" id="297830"/>
    <lineage>
        <taxon>Eukaryota</taxon>
        <taxon>Metazoa</taxon>
        <taxon>Ecdysozoa</taxon>
        <taxon>Arthropoda</taxon>
        <taxon>Hexapoda</taxon>
        <taxon>Insecta</taxon>
        <taxon>Pterygota</taxon>
        <taxon>Neoptera</taxon>
        <taxon>Endopterygota</taxon>
        <taxon>Hymenoptera</taxon>
        <taxon>Apocrita</taxon>
        <taxon>Proctotrupomorpha</taxon>
        <taxon>Chalcidoidea</taxon>
        <taxon>Aphelinidae</taxon>
        <taxon>Aphelininae</taxon>
        <taxon>Aphelinus</taxon>
    </lineage>
</organism>
<dbReference type="SUPFAM" id="SSF56235">
    <property type="entry name" value="N-terminal nucleophile aminohydrolases (Ntn hydrolases)"/>
    <property type="match status" value="1"/>
</dbReference>
<dbReference type="Gene3D" id="3.60.20.10">
    <property type="entry name" value="Glutamine Phosphoribosylpyrophosphate, subunit 1, domain 1"/>
    <property type="match status" value="1"/>
</dbReference>
<evidence type="ECO:0000256" key="5">
    <source>
        <dbReference type="ARBA" id="ARBA00026071"/>
    </source>
</evidence>
<dbReference type="GO" id="GO:0005839">
    <property type="term" value="C:proteasome core complex"/>
    <property type="evidence" value="ECO:0007669"/>
    <property type="project" value="InterPro"/>
</dbReference>
<comment type="subunit">
    <text evidence="5">The 26S proteasome consists of a 20S proteasome core and two 19S regulatory subunits. The 20S proteasome core is composed of 28 subunits that are arranged in four stacked rings, resulting in a barrel-shaped structure. The two end rings are each formed by seven alpha subunits, and the two central rings are each formed by seven beta subunits. The catalytic chamber with the active sites is on the inside of the barrel.</text>
</comment>
<name>A0A481SWJ6_9HYME</name>
<dbReference type="GO" id="GO:0005737">
    <property type="term" value="C:cytoplasm"/>
    <property type="evidence" value="ECO:0007669"/>
    <property type="project" value="TreeGrafter"/>
</dbReference>
<keyword evidence="4" id="KW-0539">Nucleus</keyword>
<dbReference type="Pfam" id="PF00227">
    <property type="entry name" value="Proteasome"/>
    <property type="match status" value="1"/>
</dbReference>
<comment type="subcellular location">
    <subcellularLocation>
        <location evidence="1">Nucleus</location>
    </subcellularLocation>
</comment>
<sequence>MALVERDPSRSLPDYDTQVPRGVQFSPYADNGGSVVALAGDDFSLIAADTRLSTGYSIYTRNQDKLFQLSDNTVLGCSGCWCDTLTLTRVMSARMQMYEHEHHKTMSTPAAAQMLSIMLYYKRFFPYYVSNILAGLDENGKGVIYRYDPVGHCEKNTFVAGGSSGALLQPLLDNQIGYQNQENIDKIPLTKEKALSIVKDVFISAAERDIYTGDGITIRIITKDGIVSEKFDLRKD</sequence>
<dbReference type="EMBL" id="MH602556">
    <property type="protein sequence ID" value="QBH72801.1"/>
    <property type="molecule type" value="mRNA"/>
</dbReference>
<dbReference type="InterPro" id="IPR023333">
    <property type="entry name" value="Proteasome_suB-type"/>
</dbReference>
<dbReference type="AlphaFoldDB" id="A0A481SWJ6"/>